<accession>X0UTX3</accession>
<dbReference type="EMBL" id="BARS01028498">
    <property type="protein sequence ID" value="GAG09180.1"/>
    <property type="molecule type" value="Genomic_DNA"/>
</dbReference>
<organism evidence="1">
    <name type="scientific">marine sediment metagenome</name>
    <dbReference type="NCBI Taxonomy" id="412755"/>
    <lineage>
        <taxon>unclassified sequences</taxon>
        <taxon>metagenomes</taxon>
        <taxon>ecological metagenomes</taxon>
    </lineage>
</organism>
<dbReference type="SUPFAM" id="SSF52309">
    <property type="entry name" value="N-(deoxy)ribosyltransferase-like"/>
    <property type="match status" value="1"/>
</dbReference>
<dbReference type="InterPro" id="IPR007710">
    <property type="entry name" value="Nucleoside_deoxyribTrfase"/>
</dbReference>
<dbReference type="AlphaFoldDB" id="X0UTX3"/>
<evidence type="ECO:0000313" key="1">
    <source>
        <dbReference type="EMBL" id="GAG09180.1"/>
    </source>
</evidence>
<proteinExistence type="predicted"/>
<feature type="non-terminal residue" evidence="1">
    <location>
        <position position="117"/>
    </location>
</feature>
<dbReference type="Gene3D" id="3.40.50.450">
    <property type="match status" value="1"/>
</dbReference>
<comment type="caution">
    <text evidence="1">The sequence shown here is derived from an EMBL/GenBank/DDBJ whole genome shotgun (WGS) entry which is preliminary data.</text>
</comment>
<protein>
    <recommendedName>
        <fullName evidence="2">Nucleoside 2-deoxyribosyltransferase</fullName>
    </recommendedName>
</protein>
<name>X0UTX3_9ZZZZ</name>
<sequence length="117" mass="12874">MKIYCAGPLFNPAERAEMAAIAKAIEDDGHETFLPQRDGLELAKAEGVAPKLVSQAIFDLDSYHIRDSDILLFNMNGRVPDDGACVKAGMAYAFRKIIILYKSDCRTLINGQDTPLI</sequence>
<gene>
    <name evidence="1" type="ORF">S01H1_44661</name>
</gene>
<dbReference type="Pfam" id="PF05014">
    <property type="entry name" value="Nuc_deoxyrib_tr"/>
    <property type="match status" value="1"/>
</dbReference>
<evidence type="ECO:0008006" key="2">
    <source>
        <dbReference type="Google" id="ProtNLM"/>
    </source>
</evidence>
<reference evidence="1" key="1">
    <citation type="journal article" date="2014" name="Front. Microbiol.">
        <title>High frequency of phylogenetically diverse reductive dehalogenase-homologous genes in deep subseafloor sedimentary metagenomes.</title>
        <authorList>
            <person name="Kawai M."/>
            <person name="Futagami T."/>
            <person name="Toyoda A."/>
            <person name="Takaki Y."/>
            <person name="Nishi S."/>
            <person name="Hori S."/>
            <person name="Arai W."/>
            <person name="Tsubouchi T."/>
            <person name="Morono Y."/>
            <person name="Uchiyama I."/>
            <person name="Ito T."/>
            <person name="Fujiyama A."/>
            <person name="Inagaki F."/>
            <person name="Takami H."/>
        </authorList>
    </citation>
    <scope>NUCLEOTIDE SEQUENCE</scope>
    <source>
        <strain evidence="1">Expedition CK06-06</strain>
    </source>
</reference>